<evidence type="ECO:0000313" key="2">
    <source>
        <dbReference type="Proteomes" id="UP000620124"/>
    </source>
</evidence>
<proteinExistence type="predicted"/>
<dbReference type="Proteomes" id="UP000620124">
    <property type="component" value="Unassembled WGS sequence"/>
</dbReference>
<dbReference type="AlphaFoldDB" id="A0A8H7CPV1"/>
<reference evidence="1" key="1">
    <citation type="submission" date="2020-05" db="EMBL/GenBank/DDBJ databases">
        <title>Mycena genomes resolve the evolution of fungal bioluminescence.</title>
        <authorList>
            <person name="Tsai I.J."/>
        </authorList>
    </citation>
    <scope>NUCLEOTIDE SEQUENCE</scope>
    <source>
        <strain evidence="1">CCC161011</strain>
    </source>
</reference>
<evidence type="ECO:0000313" key="1">
    <source>
        <dbReference type="EMBL" id="KAF7345759.1"/>
    </source>
</evidence>
<dbReference type="EMBL" id="JACAZI010000013">
    <property type="protein sequence ID" value="KAF7345759.1"/>
    <property type="molecule type" value="Genomic_DNA"/>
</dbReference>
<sequence length="204" mass="21770">MAIHKPENLAEVVESCKRLVVKAIQLFIPDSRKSVPAQVRGFYEGIIIILHNAVGRGAGAVGLAIPSVLVSTGIVTPFTSAIWPFSESVVTQAVIDELFTGLFPGLGALVLVSRILPLGDANVSAGLLPVILHFSVICSGVARLESTALWRLLTDGLPTATVDYTVVSQLESLFSDVDHKGSDIPTTRVYENWGEIRTPSEGTH</sequence>
<name>A0A8H7CPV1_9AGAR</name>
<accession>A0A8H7CPV1</accession>
<gene>
    <name evidence="1" type="ORF">MVEN_01596400</name>
</gene>
<organism evidence="1 2">
    <name type="scientific">Mycena venus</name>
    <dbReference type="NCBI Taxonomy" id="2733690"/>
    <lineage>
        <taxon>Eukaryota</taxon>
        <taxon>Fungi</taxon>
        <taxon>Dikarya</taxon>
        <taxon>Basidiomycota</taxon>
        <taxon>Agaricomycotina</taxon>
        <taxon>Agaricomycetes</taxon>
        <taxon>Agaricomycetidae</taxon>
        <taxon>Agaricales</taxon>
        <taxon>Marasmiineae</taxon>
        <taxon>Mycenaceae</taxon>
        <taxon>Mycena</taxon>
    </lineage>
</organism>
<protein>
    <submittedName>
        <fullName evidence="1">Uncharacterized protein</fullName>
    </submittedName>
</protein>
<keyword evidence="2" id="KW-1185">Reference proteome</keyword>
<comment type="caution">
    <text evidence="1">The sequence shown here is derived from an EMBL/GenBank/DDBJ whole genome shotgun (WGS) entry which is preliminary data.</text>
</comment>